<accession>A0A951PFL6</accession>
<evidence type="ECO:0000256" key="1">
    <source>
        <dbReference type="SAM" id="SignalP"/>
    </source>
</evidence>
<sequence>MKFNPLLIVTGGCISGILAIAPLVSSAQIAQANAAGSSAQAIQISQAGQEASDHRGMRQAFEQLDLTPEQQTQLVNLRRDSRSQIQAILQPEQRQQFITAWQQGGGFRDAVAAMNLTDTQQQQIQEVFQSSRTQARALLSESQRQELRQILQEHLDKAF</sequence>
<keyword evidence="1" id="KW-0732">Signal</keyword>
<evidence type="ECO:0000313" key="3">
    <source>
        <dbReference type="Proteomes" id="UP000707356"/>
    </source>
</evidence>
<dbReference type="Proteomes" id="UP000707356">
    <property type="component" value="Unassembled WGS sequence"/>
</dbReference>
<dbReference type="EMBL" id="JAHHHV010000092">
    <property type="protein sequence ID" value="MBW4468742.1"/>
    <property type="molecule type" value="Genomic_DNA"/>
</dbReference>
<reference evidence="2" key="1">
    <citation type="submission" date="2021-05" db="EMBL/GenBank/DDBJ databases">
        <authorList>
            <person name="Pietrasiak N."/>
            <person name="Ward R."/>
            <person name="Stajich J.E."/>
            <person name="Kurbessoian T."/>
        </authorList>
    </citation>
    <scope>NUCLEOTIDE SEQUENCE</scope>
    <source>
        <strain evidence="2">GSE-TBD4-15B</strain>
    </source>
</reference>
<name>A0A951PFL6_9CYAN</name>
<dbReference type="AlphaFoldDB" id="A0A951PFL6"/>
<reference evidence="2" key="2">
    <citation type="journal article" date="2022" name="Microbiol. Resour. Announc.">
        <title>Metagenome Sequencing to Explore Phylogenomics of Terrestrial Cyanobacteria.</title>
        <authorList>
            <person name="Ward R.D."/>
            <person name="Stajich J.E."/>
            <person name="Johansen J.R."/>
            <person name="Huntemann M."/>
            <person name="Clum A."/>
            <person name="Foster B."/>
            <person name="Foster B."/>
            <person name="Roux S."/>
            <person name="Palaniappan K."/>
            <person name="Varghese N."/>
            <person name="Mukherjee S."/>
            <person name="Reddy T.B.K."/>
            <person name="Daum C."/>
            <person name="Copeland A."/>
            <person name="Chen I.A."/>
            <person name="Ivanova N.N."/>
            <person name="Kyrpides N.C."/>
            <person name="Shapiro N."/>
            <person name="Eloe-Fadrosh E.A."/>
            <person name="Pietrasiak N."/>
        </authorList>
    </citation>
    <scope>NUCLEOTIDE SEQUENCE</scope>
    <source>
        <strain evidence="2">GSE-TBD4-15B</strain>
    </source>
</reference>
<protein>
    <submittedName>
        <fullName evidence="2">Uncharacterized protein</fullName>
    </submittedName>
</protein>
<comment type="caution">
    <text evidence="2">The sequence shown here is derived from an EMBL/GenBank/DDBJ whole genome shotgun (WGS) entry which is preliminary data.</text>
</comment>
<proteinExistence type="predicted"/>
<feature type="chain" id="PRO_5037383347" evidence="1">
    <location>
        <begin position="35"/>
        <end position="159"/>
    </location>
</feature>
<feature type="signal peptide" evidence="1">
    <location>
        <begin position="1"/>
        <end position="34"/>
    </location>
</feature>
<dbReference type="Gene3D" id="1.20.120.1490">
    <property type="match status" value="1"/>
</dbReference>
<evidence type="ECO:0000313" key="2">
    <source>
        <dbReference type="EMBL" id="MBW4468742.1"/>
    </source>
</evidence>
<organism evidence="2 3">
    <name type="scientific">Pegethrix bostrychoides GSE-TBD4-15B</name>
    <dbReference type="NCBI Taxonomy" id="2839662"/>
    <lineage>
        <taxon>Bacteria</taxon>
        <taxon>Bacillati</taxon>
        <taxon>Cyanobacteriota</taxon>
        <taxon>Cyanophyceae</taxon>
        <taxon>Oculatellales</taxon>
        <taxon>Oculatellaceae</taxon>
        <taxon>Pegethrix</taxon>
    </lineage>
</organism>
<gene>
    <name evidence="2" type="ORF">KME07_25225</name>
</gene>